<dbReference type="InterPro" id="IPR050796">
    <property type="entry name" value="SCF_F-box_component"/>
</dbReference>
<dbReference type="CDD" id="cd22157">
    <property type="entry name" value="F-box_AtFBW1-like"/>
    <property type="match status" value="1"/>
</dbReference>
<dbReference type="STRING" id="3880.A0A072V417"/>
<evidence type="ECO:0000313" key="3">
    <source>
        <dbReference type="EMBL" id="RHN65413.1"/>
    </source>
</evidence>
<reference evidence="2 5" key="2">
    <citation type="journal article" date="2014" name="BMC Genomics">
        <title>An improved genome release (version Mt4.0) for the model legume Medicago truncatula.</title>
        <authorList>
            <person name="Tang H."/>
            <person name="Krishnakumar V."/>
            <person name="Bidwell S."/>
            <person name="Rosen B."/>
            <person name="Chan A."/>
            <person name="Zhou S."/>
            <person name="Gentzbittel L."/>
            <person name="Childs K.L."/>
            <person name="Yandell M."/>
            <person name="Gundlach H."/>
            <person name="Mayer K.F."/>
            <person name="Schwartz D.C."/>
            <person name="Town C.D."/>
        </authorList>
    </citation>
    <scope>GENOME REANNOTATION</scope>
    <source>
        <strain evidence="2">A17</strain>
        <strain evidence="4 5">cv. Jemalong A17</strain>
    </source>
</reference>
<dbReference type="EnsemblPlants" id="KEH32860">
    <property type="protein sequence ID" value="KEH32860"/>
    <property type="gene ID" value="MTR_3g009240"/>
</dbReference>
<accession>A0A072V417</accession>
<evidence type="ECO:0000259" key="1">
    <source>
        <dbReference type="PROSITE" id="PS50181"/>
    </source>
</evidence>
<dbReference type="EMBL" id="PSQE01000003">
    <property type="protein sequence ID" value="RHN65413.1"/>
    <property type="molecule type" value="Genomic_DNA"/>
</dbReference>
<name>A0A072V417_MEDTR</name>
<dbReference type="AlphaFoldDB" id="A0A072V417"/>
<evidence type="ECO:0000313" key="2">
    <source>
        <dbReference type="EMBL" id="KEH32860.1"/>
    </source>
</evidence>
<dbReference type="HOGENOM" id="CLU_027176_1_4_1"/>
<dbReference type="Proteomes" id="UP000002051">
    <property type="component" value="Chromosome 3"/>
</dbReference>
<feature type="domain" description="F-box" evidence="1">
    <location>
        <begin position="30"/>
        <end position="77"/>
    </location>
</feature>
<dbReference type="Gramene" id="rna13248">
    <property type="protein sequence ID" value="RHN65413.1"/>
    <property type="gene ID" value="gene13248"/>
</dbReference>
<dbReference type="PANTHER" id="PTHR31672">
    <property type="entry name" value="BNACNNG10540D PROTEIN"/>
    <property type="match status" value="1"/>
</dbReference>
<organism evidence="2 5">
    <name type="scientific">Medicago truncatula</name>
    <name type="common">Barrel medic</name>
    <name type="synonym">Medicago tribuloides</name>
    <dbReference type="NCBI Taxonomy" id="3880"/>
    <lineage>
        <taxon>Eukaryota</taxon>
        <taxon>Viridiplantae</taxon>
        <taxon>Streptophyta</taxon>
        <taxon>Embryophyta</taxon>
        <taxon>Tracheophyta</taxon>
        <taxon>Spermatophyta</taxon>
        <taxon>Magnoliopsida</taxon>
        <taxon>eudicotyledons</taxon>
        <taxon>Gunneridae</taxon>
        <taxon>Pentapetalae</taxon>
        <taxon>rosids</taxon>
        <taxon>fabids</taxon>
        <taxon>Fabales</taxon>
        <taxon>Fabaceae</taxon>
        <taxon>Papilionoideae</taxon>
        <taxon>50 kb inversion clade</taxon>
        <taxon>NPAAA clade</taxon>
        <taxon>Hologalegina</taxon>
        <taxon>IRL clade</taxon>
        <taxon>Trifolieae</taxon>
        <taxon>Medicago</taxon>
    </lineage>
</organism>
<protein>
    <submittedName>
        <fullName evidence="2">F-box protein interaction domain protein</fullName>
    </submittedName>
    <submittedName>
        <fullName evidence="3">Putative F-box domain-containing protein</fullName>
    </submittedName>
</protein>
<gene>
    <name evidence="2" type="ordered locus">MTR_3g009240</name>
    <name evidence="3" type="ORF">MtrunA17_Chr3g0079621</name>
</gene>
<evidence type="ECO:0000313" key="5">
    <source>
        <dbReference type="Proteomes" id="UP000002051"/>
    </source>
</evidence>
<dbReference type="PROSITE" id="PS50181">
    <property type="entry name" value="FBOX"/>
    <property type="match status" value="1"/>
</dbReference>
<reference evidence="3" key="4">
    <citation type="journal article" date="2018" name="Nat. Plants">
        <title>Whole-genome landscape of Medicago truncatula symbiotic genes.</title>
        <authorList>
            <person name="Pecrix Y."/>
            <person name="Gamas P."/>
            <person name="Carrere S."/>
        </authorList>
    </citation>
    <scope>NUCLEOTIDE SEQUENCE</scope>
    <source>
        <tissue evidence="3">Leaves</tissue>
    </source>
</reference>
<dbReference type="PANTHER" id="PTHR31672:SF13">
    <property type="entry name" value="F-BOX PROTEIN CPR30-LIKE"/>
    <property type="match status" value="1"/>
</dbReference>
<dbReference type="Pfam" id="PF08268">
    <property type="entry name" value="FBA_3"/>
    <property type="match status" value="1"/>
</dbReference>
<dbReference type="EMBL" id="CM001219">
    <property type="protein sequence ID" value="KEH32860.1"/>
    <property type="molecule type" value="Genomic_DNA"/>
</dbReference>
<dbReference type="OrthoDB" id="1406014at2759"/>
<sequence length="385" mass="43833">MDQRDAVSSPSLTDETLAKALTSSLSLHAPPQLPTLPLDLISEILTRLPVKLLLQLRSVCKSWNSLISDSKFAMKHLRLSNTHLVHTSINSSNYVLKSYPLDSVFDDVTTNPIVQVEFPSDVSVYHVGSFNGILCLLSDFGDYMILRLWNPSIRKFKELPSLQKQQNHFRQDLIYGFGYDVITNAYNVVVGLRVRDTSAKFVDNHEVKVHTLGTNSWKTIQKFPFGCVPLQLLGKFVSGTINWLVYNEYHKEIQIVSLDLGNESYKEVLLPKEVDVSTLRWHLGVLRDCLCLVFGHDVWIMKEHGNKDSWTKLYSVSYMRDHLSSYATIEVLHIFEDGRVLLDSISTEECTKKLVFYNSRNGTTKFSEPKIMHDVCVESLISPCS</sequence>
<dbReference type="SUPFAM" id="SSF81383">
    <property type="entry name" value="F-box domain"/>
    <property type="match status" value="1"/>
</dbReference>
<dbReference type="InterPro" id="IPR013187">
    <property type="entry name" value="F-box-assoc_dom_typ3"/>
</dbReference>
<evidence type="ECO:0000313" key="4">
    <source>
        <dbReference type="EnsemblPlants" id="KEH32860"/>
    </source>
</evidence>
<dbReference type="Gene3D" id="1.20.1280.50">
    <property type="match status" value="1"/>
</dbReference>
<dbReference type="InterPro" id="IPR036047">
    <property type="entry name" value="F-box-like_dom_sf"/>
</dbReference>
<dbReference type="InterPro" id="IPR001810">
    <property type="entry name" value="F-box_dom"/>
</dbReference>
<dbReference type="InterPro" id="IPR017451">
    <property type="entry name" value="F-box-assoc_interact_dom"/>
</dbReference>
<proteinExistence type="predicted"/>
<reference evidence="4" key="3">
    <citation type="submission" date="2015-04" db="UniProtKB">
        <authorList>
            <consortium name="EnsemblPlants"/>
        </authorList>
    </citation>
    <scope>IDENTIFICATION</scope>
    <source>
        <strain evidence="4">cv. Jemalong A17</strain>
    </source>
</reference>
<reference evidence="2 5" key="1">
    <citation type="journal article" date="2011" name="Nature">
        <title>The Medicago genome provides insight into the evolution of rhizobial symbioses.</title>
        <authorList>
            <person name="Young N.D."/>
            <person name="Debelle F."/>
            <person name="Oldroyd G.E."/>
            <person name="Geurts R."/>
            <person name="Cannon S.B."/>
            <person name="Udvardi M.K."/>
            <person name="Benedito V.A."/>
            <person name="Mayer K.F."/>
            <person name="Gouzy J."/>
            <person name="Schoof H."/>
            <person name="Van de Peer Y."/>
            <person name="Proost S."/>
            <person name="Cook D.R."/>
            <person name="Meyers B.C."/>
            <person name="Spannagl M."/>
            <person name="Cheung F."/>
            <person name="De Mita S."/>
            <person name="Krishnakumar V."/>
            <person name="Gundlach H."/>
            <person name="Zhou S."/>
            <person name="Mudge J."/>
            <person name="Bharti A.K."/>
            <person name="Murray J.D."/>
            <person name="Naoumkina M.A."/>
            <person name="Rosen B."/>
            <person name="Silverstein K.A."/>
            <person name="Tang H."/>
            <person name="Rombauts S."/>
            <person name="Zhao P.X."/>
            <person name="Zhou P."/>
            <person name="Barbe V."/>
            <person name="Bardou P."/>
            <person name="Bechner M."/>
            <person name="Bellec A."/>
            <person name="Berger A."/>
            <person name="Berges H."/>
            <person name="Bidwell S."/>
            <person name="Bisseling T."/>
            <person name="Choisne N."/>
            <person name="Couloux A."/>
            <person name="Denny R."/>
            <person name="Deshpande S."/>
            <person name="Dai X."/>
            <person name="Doyle J.J."/>
            <person name="Dudez A.M."/>
            <person name="Farmer A.D."/>
            <person name="Fouteau S."/>
            <person name="Franken C."/>
            <person name="Gibelin C."/>
            <person name="Gish J."/>
            <person name="Goldstein S."/>
            <person name="Gonzalez A.J."/>
            <person name="Green P.J."/>
            <person name="Hallab A."/>
            <person name="Hartog M."/>
            <person name="Hua A."/>
            <person name="Humphray S.J."/>
            <person name="Jeong D.H."/>
            <person name="Jing Y."/>
            <person name="Jocker A."/>
            <person name="Kenton S.M."/>
            <person name="Kim D.J."/>
            <person name="Klee K."/>
            <person name="Lai H."/>
            <person name="Lang C."/>
            <person name="Lin S."/>
            <person name="Macmil S.L."/>
            <person name="Magdelenat G."/>
            <person name="Matthews L."/>
            <person name="McCorrison J."/>
            <person name="Monaghan E.L."/>
            <person name="Mun J.H."/>
            <person name="Najar F.Z."/>
            <person name="Nicholson C."/>
            <person name="Noirot C."/>
            <person name="O'Bleness M."/>
            <person name="Paule C.R."/>
            <person name="Poulain J."/>
            <person name="Prion F."/>
            <person name="Qin B."/>
            <person name="Qu C."/>
            <person name="Retzel E.F."/>
            <person name="Riddle C."/>
            <person name="Sallet E."/>
            <person name="Samain S."/>
            <person name="Samson N."/>
            <person name="Sanders I."/>
            <person name="Saurat O."/>
            <person name="Scarpelli C."/>
            <person name="Schiex T."/>
            <person name="Segurens B."/>
            <person name="Severin A.J."/>
            <person name="Sherrier D.J."/>
            <person name="Shi R."/>
            <person name="Sims S."/>
            <person name="Singer S.R."/>
            <person name="Sinharoy S."/>
            <person name="Sterck L."/>
            <person name="Viollet A."/>
            <person name="Wang B.B."/>
            <person name="Wang K."/>
            <person name="Wang M."/>
            <person name="Wang X."/>
            <person name="Warfsmann J."/>
            <person name="Weissenbach J."/>
            <person name="White D.D."/>
            <person name="White J.D."/>
            <person name="Wiley G.B."/>
            <person name="Wincker P."/>
            <person name="Xing Y."/>
            <person name="Yang L."/>
            <person name="Yao Z."/>
            <person name="Ying F."/>
            <person name="Zhai J."/>
            <person name="Zhou L."/>
            <person name="Zuber A."/>
            <person name="Denarie J."/>
            <person name="Dixon R.A."/>
            <person name="May G.D."/>
            <person name="Schwartz D.C."/>
            <person name="Rogers J."/>
            <person name="Quetier F."/>
            <person name="Town C.D."/>
            <person name="Roe B.A."/>
        </authorList>
    </citation>
    <scope>NUCLEOTIDE SEQUENCE [LARGE SCALE GENOMIC DNA]</scope>
    <source>
        <strain evidence="2">A17</strain>
        <strain evidence="4 5">cv. Jemalong A17</strain>
    </source>
</reference>
<dbReference type="Pfam" id="PF00646">
    <property type="entry name" value="F-box"/>
    <property type="match status" value="1"/>
</dbReference>
<dbReference type="NCBIfam" id="TIGR01640">
    <property type="entry name" value="F_box_assoc_1"/>
    <property type="match status" value="1"/>
</dbReference>
<keyword evidence="5" id="KW-1185">Reference proteome</keyword>
<dbReference type="Proteomes" id="UP000265566">
    <property type="component" value="Chromosome 3"/>
</dbReference>
<dbReference type="SMART" id="SM00256">
    <property type="entry name" value="FBOX"/>
    <property type="match status" value="1"/>
</dbReference>